<comment type="caution">
    <text evidence="1">The sequence shown here is derived from an EMBL/GenBank/DDBJ whole genome shotgun (WGS) entry which is preliminary data.</text>
</comment>
<reference evidence="1 2" key="1">
    <citation type="submission" date="2022-11" db="EMBL/GenBank/DDBJ databases">
        <title>Minimal conservation of predation-associated metabolite biosynthetic gene clusters underscores biosynthetic potential of Myxococcota including descriptions for ten novel species: Archangium lansinium sp. nov., Myxococcus landrumus sp. nov., Nannocystis bai.</title>
        <authorList>
            <person name="Ahearne A."/>
            <person name="Stevens C."/>
            <person name="Phillips K."/>
        </authorList>
    </citation>
    <scope>NUCLEOTIDE SEQUENCE [LARGE SCALE GENOMIC DNA]</scope>
    <source>
        <strain evidence="1 2">MIWBW</strain>
    </source>
</reference>
<gene>
    <name evidence="1" type="ORF">OV287_31595</name>
</gene>
<dbReference type="Gene3D" id="3.40.630.100">
    <property type="entry name" value="Poly-gamma-glutamate hydrolase, zinc-binding motif"/>
    <property type="match status" value="1"/>
</dbReference>
<name>A0ABT4ABL7_9BACT</name>
<evidence type="ECO:0000313" key="1">
    <source>
        <dbReference type="EMBL" id="MCY1079015.1"/>
    </source>
</evidence>
<evidence type="ECO:0008006" key="3">
    <source>
        <dbReference type="Google" id="ProtNLM"/>
    </source>
</evidence>
<accession>A0ABT4ABL7</accession>
<keyword evidence="2" id="KW-1185">Reference proteome</keyword>
<sequence length="485" mass="50962">MKRSSRLLGTLTPLMMMTAGCGPELVADSMPGPVGVTRSSLVLDNQKFKVNTNISSGERCRVPQSLLADFQPNRQLLIRRGTALRGLCTVETTASASGDFEMSQTGFDNRVKLSGDAATETGSVVQVANEYVAGSAPAIAESASSLNEANTNSSGKVMEYTQRPSGSVVAYTVPHPFEKGTFEQGALIHTADTQRNAIWAAAINNNQRGSLSRYHITATELSGASFPGLGSFLTNRIPYAVSFHGETSCTTSEVKVGGGIELPFRQGVAEIIREALNDPSLRVHWKSGVCFDGSDDDNFVNAMSVDFRGVQLEQDSTIILSDTSRRDTVANAAKSVFDCLIDDADNAPTVTSATTWSANSGGTDYVSAGTCKRFIAEIELPNVAGGHTLSAGASTCVTGHSAHVDYYRWTMGSGGVGYWVRMGGGNLTYADNGAGCSTVFSSEVGYSYVHPGAVGSGSIGTTRLRAVVRASNASGAAVPAFFSVQ</sequence>
<dbReference type="Proteomes" id="UP001207654">
    <property type="component" value="Unassembled WGS sequence"/>
</dbReference>
<dbReference type="EMBL" id="JAPNKA010000001">
    <property type="protein sequence ID" value="MCY1079015.1"/>
    <property type="molecule type" value="Genomic_DNA"/>
</dbReference>
<dbReference type="RefSeq" id="WP_267537770.1">
    <property type="nucleotide sequence ID" value="NZ_JAPNKA010000001.1"/>
</dbReference>
<dbReference type="InterPro" id="IPR038128">
    <property type="entry name" value="Gamma_PGA_hydro_sf"/>
</dbReference>
<evidence type="ECO:0000313" key="2">
    <source>
        <dbReference type="Proteomes" id="UP001207654"/>
    </source>
</evidence>
<dbReference type="PROSITE" id="PS51257">
    <property type="entry name" value="PROKAR_LIPOPROTEIN"/>
    <property type="match status" value="1"/>
</dbReference>
<organism evidence="1 2">
    <name type="scientific">Archangium lansingense</name>
    <dbReference type="NCBI Taxonomy" id="2995310"/>
    <lineage>
        <taxon>Bacteria</taxon>
        <taxon>Pseudomonadati</taxon>
        <taxon>Myxococcota</taxon>
        <taxon>Myxococcia</taxon>
        <taxon>Myxococcales</taxon>
        <taxon>Cystobacterineae</taxon>
        <taxon>Archangiaceae</taxon>
        <taxon>Archangium</taxon>
    </lineage>
</organism>
<protein>
    <recommendedName>
        <fullName evidence="3">Lipoprotein</fullName>
    </recommendedName>
</protein>
<proteinExistence type="predicted"/>